<dbReference type="InterPro" id="IPR000719">
    <property type="entry name" value="Prot_kinase_dom"/>
</dbReference>
<name>A0A4S4MWW9_9APHY</name>
<dbReference type="GO" id="GO:0005524">
    <property type="term" value="F:ATP binding"/>
    <property type="evidence" value="ECO:0007669"/>
    <property type="project" value="UniProtKB-KW"/>
</dbReference>
<evidence type="ECO:0000256" key="1">
    <source>
        <dbReference type="ARBA" id="ARBA00022741"/>
    </source>
</evidence>
<comment type="caution">
    <text evidence="4">The sequence shown here is derived from an EMBL/GenBank/DDBJ whole genome shotgun (WGS) entry which is preliminary data.</text>
</comment>
<dbReference type="CDD" id="cd21037">
    <property type="entry name" value="MLKL_NTD"/>
    <property type="match status" value="1"/>
</dbReference>
<dbReference type="InterPro" id="IPR001245">
    <property type="entry name" value="Ser-Thr/Tyr_kinase_cat_dom"/>
</dbReference>
<dbReference type="EMBL" id="SGPM01000216">
    <property type="protein sequence ID" value="THH27910.1"/>
    <property type="molecule type" value="Genomic_DNA"/>
</dbReference>
<dbReference type="GO" id="GO:0007166">
    <property type="term" value="P:cell surface receptor signaling pathway"/>
    <property type="evidence" value="ECO:0007669"/>
    <property type="project" value="InterPro"/>
</dbReference>
<evidence type="ECO:0000256" key="2">
    <source>
        <dbReference type="ARBA" id="ARBA00022840"/>
    </source>
</evidence>
<gene>
    <name evidence="4" type="ORF">EUX98_g6276</name>
</gene>
<dbReference type="InterPro" id="IPR050198">
    <property type="entry name" value="Non-receptor_tyrosine_kinases"/>
</dbReference>
<feature type="domain" description="Protein kinase" evidence="3">
    <location>
        <begin position="211"/>
        <end position="483"/>
    </location>
</feature>
<dbReference type="InterPro" id="IPR036537">
    <property type="entry name" value="Adaptor_Cbl_N_dom_sf"/>
</dbReference>
<evidence type="ECO:0000313" key="5">
    <source>
        <dbReference type="Proteomes" id="UP000308730"/>
    </source>
</evidence>
<protein>
    <recommendedName>
        <fullName evidence="3">Protein kinase domain-containing protein</fullName>
    </recommendedName>
</protein>
<dbReference type="OrthoDB" id="2800760at2759"/>
<evidence type="ECO:0000259" key="3">
    <source>
        <dbReference type="PROSITE" id="PS50011"/>
    </source>
</evidence>
<organism evidence="4 5">
    <name type="scientific">Antrodiella citrinella</name>
    <dbReference type="NCBI Taxonomy" id="2447956"/>
    <lineage>
        <taxon>Eukaryota</taxon>
        <taxon>Fungi</taxon>
        <taxon>Dikarya</taxon>
        <taxon>Basidiomycota</taxon>
        <taxon>Agaricomycotina</taxon>
        <taxon>Agaricomycetes</taxon>
        <taxon>Polyporales</taxon>
        <taxon>Steccherinaceae</taxon>
        <taxon>Antrodiella</taxon>
    </lineage>
</organism>
<proteinExistence type="predicted"/>
<keyword evidence="2" id="KW-0067">ATP-binding</keyword>
<dbReference type="Gene3D" id="1.10.510.10">
    <property type="entry name" value="Transferase(Phosphotransferase) domain 1"/>
    <property type="match status" value="1"/>
</dbReference>
<dbReference type="GO" id="GO:0004672">
    <property type="term" value="F:protein kinase activity"/>
    <property type="evidence" value="ECO:0007669"/>
    <property type="project" value="InterPro"/>
</dbReference>
<accession>A0A4S4MWW9</accession>
<dbReference type="Gene3D" id="1.20.930.20">
    <property type="entry name" value="Adaptor protein Cbl, N-terminal domain"/>
    <property type="match status" value="1"/>
</dbReference>
<dbReference type="Proteomes" id="UP000308730">
    <property type="component" value="Unassembled WGS sequence"/>
</dbReference>
<reference evidence="4 5" key="1">
    <citation type="submission" date="2019-02" db="EMBL/GenBank/DDBJ databases">
        <title>Genome sequencing of the rare red list fungi Antrodiella citrinella (Flaviporus citrinellus).</title>
        <authorList>
            <person name="Buettner E."/>
            <person name="Kellner H."/>
        </authorList>
    </citation>
    <scope>NUCLEOTIDE SEQUENCE [LARGE SCALE GENOMIC DNA]</scope>
    <source>
        <strain evidence="4 5">DSM 108506</strain>
    </source>
</reference>
<evidence type="ECO:0000313" key="4">
    <source>
        <dbReference type="EMBL" id="THH27910.1"/>
    </source>
</evidence>
<dbReference type="PANTHER" id="PTHR24418">
    <property type="entry name" value="TYROSINE-PROTEIN KINASE"/>
    <property type="match status" value="1"/>
</dbReference>
<dbReference type="InterPro" id="IPR011009">
    <property type="entry name" value="Kinase-like_dom_sf"/>
</dbReference>
<dbReference type="AlphaFoldDB" id="A0A4S4MWW9"/>
<keyword evidence="1" id="KW-0547">Nucleotide-binding</keyword>
<sequence length="500" mass="55835">MIKVIKEEINKVQYHKDECRQLANKVAQISETLEDQAHRLQDSQLQSYADKMHNVLIVVYGRTTRWAAYGFVKAYLGDGSIAHGVKQCMAELDAVMSGFQVTAAVVLNHNQEQLKEQILNNQDNVDKLIDLIKDANIVREAAIIQETGAAVVEPLMGAYHEKLQRLREKQGDPSQLVDSKEYKETENQLSELSRLTGILPTLRDLNGTITCPDIRPIKGGIDCDVWKGLWLGDQEVALKTMRGLKMTSQRAKERFQQELATWSKLDHPHVLRFLGIVTDLQPSPIMMVSPWQKQGSVLDYIKGHQDTADRCHLMAGAAKGLAYLHARNVIHGNVRCANILVATGEQAIICDFGLSLFREETNGTSAATILVRQGSIRWMSPELLNTTITSPTTKCDVYSFGMTMLECFTFQPPFSNVEHDLALIISAITKPVIPERPRSSSTGGSETWITDEIWGLMLDCWSTDCERRPEMSEVAIGIDDVDLARRVRRASNASSQSSIG</sequence>
<keyword evidence="5" id="KW-1185">Reference proteome</keyword>
<dbReference type="SUPFAM" id="SSF56112">
    <property type="entry name" value="Protein kinase-like (PK-like)"/>
    <property type="match status" value="1"/>
</dbReference>
<dbReference type="PROSITE" id="PS50011">
    <property type="entry name" value="PROTEIN_KINASE_DOM"/>
    <property type="match status" value="1"/>
</dbReference>
<dbReference type="InterPro" id="IPR059179">
    <property type="entry name" value="MLKL-like_MCAfunc"/>
</dbReference>
<dbReference type="Pfam" id="PF07714">
    <property type="entry name" value="PK_Tyr_Ser-Thr"/>
    <property type="match status" value="1"/>
</dbReference>